<keyword evidence="2 6" id="KW-0328">Glycosyltransferase</keyword>
<dbReference type="RefSeq" id="WP_386410384.1">
    <property type="nucleotide sequence ID" value="NZ_JBHTJH010000017.1"/>
</dbReference>
<sequence>MIFFIIILISYAILIFWLVYGLYKSNDFVALIDTPKTTFSIVVPFRNEADNLSRLLASISNLDYPSNLFEVILVDDNSEDNSIEVINAFTEKQNNAEMAILKNTRTSPSPKKDAIRSAIAVAKYDWIITTDADCALPTTWLSIFDTFIQLKQPKLVAGPVTYEVDDSFLQQFQLLDLYSLVGATIGSFGLGKPFMANGANLAYMKKDFIGVNGFEGNDHIASGDDVFLIEKMGEKFPGQLFYLKSREALVHTLPETTWKQLWNQRIRWASKTASYKSIFAKSTGIIVLLMNLCTVVAWGLLFSGQISVVHFIIWMLSKFIIDTPLLANTSKFFQKPIRMLHLMLAYLCYPIFSTLVAVFSLFSGYQWKGRYFKQ</sequence>
<dbReference type="PANTHER" id="PTHR43630">
    <property type="entry name" value="POLY-BETA-1,6-N-ACETYL-D-GLUCOSAMINE SYNTHASE"/>
    <property type="match status" value="1"/>
</dbReference>
<evidence type="ECO:0000256" key="2">
    <source>
        <dbReference type="ARBA" id="ARBA00022676"/>
    </source>
</evidence>
<keyword evidence="4" id="KW-0812">Transmembrane</keyword>
<keyword evidence="7" id="KW-1185">Reference proteome</keyword>
<proteinExistence type="inferred from homology"/>
<evidence type="ECO:0000256" key="4">
    <source>
        <dbReference type="SAM" id="Phobius"/>
    </source>
</evidence>
<reference evidence="7" key="1">
    <citation type="journal article" date="2019" name="Int. J. Syst. Evol. Microbiol.">
        <title>The Global Catalogue of Microorganisms (GCM) 10K type strain sequencing project: providing services to taxonomists for standard genome sequencing and annotation.</title>
        <authorList>
            <consortium name="The Broad Institute Genomics Platform"/>
            <consortium name="The Broad Institute Genome Sequencing Center for Infectious Disease"/>
            <person name="Wu L."/>
            <person name="Ma J."/>
        </authorList>
    </citation>
    <scope>NUCLEOTIDE SEQUENCE [LARGE SCALE GENOMIC DNA]</scope>
    <source>
        <strain evidence="7">CCUG 62952</strain>
    </source>
</reference>
<organism evidence="6 7">
    <name type="scientific">Sungkyunkwania multivorans</name>
    <dbReference type="NCBI Taxonomy" id="1173618"/>
    <lineage>
        <taxon>Bacteria</taxon>
        <taxon>Pseudomonadati</taxon>
        <taxon>Bacteroidota</taxon>
        <taxon>Flavobacteriia</taxon>
        <taxon>Flavobacteriales</taxon>
        <taxon>Flavobacteriaceae</taxon>
        <taxon>Sungkyunkwania</taxon>
    </lineage>
</organism>
<evidence type="ECO:0000259" key="5">
    <source>
        <dbReference type="Pfam" id="PF00535"/>
    </source>
</evidence>
<evidence type="ECO:0000256" key="1">
    <source>
        <dbReference type="ARBA" id="ARBA00006739"/>
    </source>
</evidence>
<evidence type="ECO:0000313" key="7">
    <source>
        <dbReference type="Proteomes" id="UP001596978"/>
    </source>
</evidence>
<dbReference type="GO" id="GO:0016757">
    <property type="term" value="F:glycosyltransferase activity"/>
    <property type="evidence" value="ECO:0007669"/>
    <property type="project" value="UniProtKB-KW"/>
</dbReference>
<feature type="transmembrane region" description="Helical" evidence="4">
    <location>
        <begin position="278"/>
        <end position="301"/>
    </location>
</feature>
<feature type="transmembrane region" description="Helical" evidence="4">
    <location>
        <begin position="339"/>
        <end position="362"/>
    </location>
</feature>
<feature type="domain" description="Glycosyltransferase 2-like" evidence="5">
    <location>
        <begin position="40"/>
        <end position="171"/>
    </location>
</feature>
<accession>A0ABW3D2Q4</accession>
<name>A0ABW3D2Q4_9FLAO</name>
<comment type="caution">
    <text evidence="6">The sequence shown here is derived from an EMBL/GenBank/DDBJ whole genome shotgun (WGS) entry which is preliminary data.</text>
</comment>
<dbReference type="EC" id="2.4.-.-" evidence="6"/>
<dbReference type="Pfam" id="PF00535">
    <property type="entry name" value="Glycos_transf_2"/>
    <property type="match status" value="1"/>
</dbReference>
<feature type="transmembrane region" description="Helical" evidence="4">
    <location>
        <begin position="6"/>
        <end position="23"/>
    </location>
</feature>
<dbReference type="Proteomes" id="UP001596978">
    <property type="component" value="Unassembled WGS sequence"/>
</dbReference>
<keyword evidence="3 6" id="KW-0808">Transferase</keyword>
<keyword evidence="4" id="KW-0472">Membrane</keyword>
<dbReference type="Gene3D" id="3.90.550.10">
    <property type="entry name" value="Spore Coat Polysaccharide Biosynthesis Protein SpsA, Chain A"/>
    <property type="match status" value="1"/>
</dbReference>
<comment type="similarity">
    <text evidence="1">Belongs to the glycosyltransferase 2 family.</text>
</comment>
<protein>
    <submittedName>
        <fullName evidence="6">Glycosyltransferase</fullName>
        <ecNumber evidence="6">2.4.-.-</ecNumber>
    </submittedName>
</protein>
<dbReference type="InterPro" id="IPR029044">
    <property type="entry name" value="Nucleotide-diphossugar_trans"/>
</dbReference>
<dbReference type="CDD" id="cd04192">
    <property type="entry name" value="GT_2_like_e"/>
    <property type="match status" value="1"/>
</dbReference>
<dbReference type="SUPFAM" id="SSF53448">
    <property type="entry name" value="Nucleotide-diphospho-sugar transferases"/>
    <property type="match status" value="1"/>
</dbReference>
<keyword evidence="4" id="KW-1133">Transmembrane helix</keyword>
<dbReference type="PANTHER" id="PTHR43630:SF1">
    <property type="entry name" value="POLY-BETA-1,6-N-ACETYL-D-GLUCOSAMINE SYNTHASE"/>
    <property type="match status" value="1"/>
</dbReference>
<dbReference type="InterPro" id="IPR001173">
    <property type="entry name" value="Glyco_trans_2-like"/>
</dbReference>
<evidence type="ECO:0000313" key="6">
    <source>
        <dbReference type="EMBL" id="MFD0863859.1"/>
    </source>
</evidence>
<gene>
    <name evidence="6" type="ORF">ACFQ1M_16710</name>
</gene>
<dbReference type="EMBL" id="JBHTJH010000017">
    <property type="protein sequence ID" value="MFD0863859.1"/>
    <property type="molecule type" value="Genomic_DNA"/>
</dbReference>
<evidence type="ECO:0000256" key="3">
    <source>
        <dbReference type="ARBA" id="ARBA00022679"/>
    </source>
</evidence>